<dbReference type="GO" id="GO:0000715">
    <property type="term" value="P:nucleotide-excision repair, DNA damage recognition"/>
    <property type="evidence" value="ECO:0007669"/>
    <property type="project" value="TreeGrafter"/>
</dbReference>
<dbReference type="Pfam" id="PF05181">
    <property type="entry name" value="XPA_C"/>
    <property type="match status" value="1"/>
</dbReference>
<keyword evidence="3" id="KW-0539">Nucleus</keyword>
<feature type="domain" description="XPA C-terminal" evidence="5">
    <location>
        <begin position="181"/>
        <end position="231"/>
    </location>
</feature>
<dbReference type="Gene3D" id="3.90.530.10">
    <property type="entry name" value="XPA C-terminal domain"/>
    <property type="match status" value="1"/>
</dbReference>
<dbReference type="STRING" id="61424.A0A2T9YI17"/>
<feature type="region of interest" description="Disordered" evidence="4">
    <location>
        <begin position="43"/>
        <end position="87"/>
    </location>
</feature>
<dbReference type="GO" id="GO:0070914">
    <property type="term" value="P:UV-damage excision repair"/>
    <property type="evidence" value="ECO:0007669"/>
    <property type="project" value="TreeGrafter"/>
</dbReference>
<comment type="subcellular location">
    <subcellularLocation>
        <location evidence="1">Nucleus</location>
    </subcellularLocation>
</comment>
<dbReference type="SUPFAM" id="SSF46955">
    <property type="entry name" value="Putative DNA-binding domain"/>
    <property type="match status" value="1"/>
</dbReference>
<protein>
    <recommendedName>
        <fullName evidence="5">XPA C-terminal domain-containing protein</fullName>
    </recommendedName>
</protein>
<accession>A0A2T9YI17</accession>
<dbReference type="GO" id="GO:0003684">
    <property type="term" value="F:damaged DNA binding"/>
    <property type="evidence" value="ECO:0007669"/>
    <property type="project" value="InterPro"/>
</dbReference>
<dbReference type="InterPro" id="IPR009061">
    <property type="entry name" value="DNA-bd_dom_put_sf"/>
</dbReference>
<dbReference type="InterPro" id="IPR037129">
    <property type="entry name" value="XPA_sf"/>
</dbReference>
<dbReference type="PANTHER" id="PTHR10142:SF0">
    <property type="entry name" value="DNA REPAIR PROTEIN COMPLEMENTING XP-A CELLS"/>
    <property type="match status" value="1"/>
</dbReference>
<dbReference type="GO" id="GO:0006284">
    <property type="term" value="P:base-excision repair"/>
    <property type="evidence" value="ECO:0007669"/>
    <property type="project" value="TreeGrafter"/>
</dbReference>
<evidence type="ECO:0000256" key="3">
    <source>
        <dbReference type="ARBA" id="ARBA00023242"/>
    </source>
</evidence>
<proteinExistence type="predicted"/>
<evidence type="ECO:0000259" key="5">
    <source>
        <dbReference type="Pfam" id="PF05181"/>
    </source>
</evidence>
<keyword evidence="2" id="KW-0862">Zinc</keyword>
<evidence type="ECO:0000256" key="1">
    <source>
        <dbReference type="ARBA" id="ARBA00004123"/>
    </source>
</evidence>
<feature type="compositionally biased region" description="Low complexity" evidence="4">
    <location>
        <begin position="43"/>
        <end position="66"/>
    </location>
</feature>
<evidence type="ECO:0000313" key="6">
    <source>
        <dbReference type="EMBL" id="PVU91949.1"/>
    </source>
</evidence>
<feature type="compositionally biased region" description="Polar residues" evidence="4">
    <location>
        <begin position="76"/>
        <end position="87"/>
    </location>
</feature>
<dbReference type="Proteomes" id="UP000245699">
    <property type="component" value="Unassembled WGS sequence"/>
</dbReference>
<dbReference type="GO" id="GO:1901255">
    <property type="term" value="P:nucleotide-excision repair involved in interstrand cross-link repair"/>
    <property type="evidence" value="ECO:0007669"/>
    <property type="project" value="TreeGrafter"/>
</dbReference>
<sequence length="326" mass="38063">MEESNNSNKKELLELIVKKRRLALEKQRDSNTKKYVDNEAISSDSNFNLNNNKNNNFKESSNNHNKGATEDKTWSLPGSNSNTGKKSKLSSNYYDYDLSKMKKSYGGYIVPERDQHLDSSLKNLKTEKRKLTVIRDISLIKDADGSNPKCKECGSVDIDVTFFDIFDLKICRGCKEKFPDKYSLLTKSEAKQDYLLTDGELNDREVFKVWIRPNPHKSTFSNMLLYIRESVEAFAINKWGSLEDLDKEFERREVSKKQRKEEKMLNSLKDLRKRTRTEEWRQKRNKTFNIPINHKHEFSDTENDDNSGSCEKKCKICGITVEVEEF</sequence>
<gene>
    <name evidence="6" type="ORF">BB559_003912</name>
</gene>
<dbReference type="InterPro" id="IPR000465">
    <property type="entry name" value="XPA/RAD14"/>
</dbReference>
<evidence type="ECO:0000313" key="7">
    <source>
        <dbReference type="Proteomes" id="UP000245699"/>
    </source>
</evidence>
<dbReference type="GO" id="GO:0000110">
    <property type="term" value="C:nucleotide-excision repair factor 1 complex"/>
    <property type="evidence" value="ECO:0007669"/>
    <property type="project" value="TreeGrafter"/>
</dbReference>
<dbReference type="PANTHER" id="PTHR10142">
    <property type="entry name" value="DNA REPAIR PROTEIN COMPLEMENTING XP-A CELLS"/>
    <property type="match status" value="1"/>
</dbReference>
<evidence type="ECO:0000256" key="2">
    <source>
        <dbReference type="ARBA" id="ARBA00022833"/>
    </source>
</evidence>
<dbReference type="EMBL" id="MBFT01000390">
    <property type="protein sequence ID" value="PVU91949.1"/>
    <property type="molecule type" value="Genomic_DNA"/>
</dbReference>
<dbReference type="NCBIfam" id="TIGR00598">
    <property type="entry name" value="rad14"/>
    <property type="match status" value="1"/>
</dbReference>
<comment type="caution">
    <text evidence="6">The sequence shown here is derived from an EMBL/GenBank/DDBJ whole genome shotgun (WGS) entry which is preliminary data.</text>
</comment>
<organism evidence="6 7">
    <name type="scientific">Furculomyces boomerangus</name>
    <dbReference type="NCBI Taxonomy" id="61424"/>
    <lineage>
        <taxon>Eukaryota</taxon>
        <taxon>Fungi</taxon>
        <taxon>Fungi incertae sedis</taxon>
        <taxon>Zoopagomycota</taxon>
        <taxon>Kickxellomycotina</taxon>
        <taxon>Harpellomycetes</taxon>
        <taxon>Harpellales</taxon>
        <taxon>Harpellaceae</taxon>
        <taxon>Furculomyces</taxon>
    </lineage>
</organism>
<name>A0A2T9YI17_9FUNG</name>
<dbReference type="AlphaFoldDB" id="A0A2T9YI17"/>
<evidence type="ECO:0000256" key="4">
    <source>
        <dbReference type="SAM" id="MobiDB-lite"/>
    </source>
</evidence>
<reference evidence="6 7" key="1">
    <citation type="journal article" date="2018" name="MBio">
        <title>Comparative Genomics Reveals the Core Gene Toolbox for the Fungus-Insect Symbiosis.</title>
        <authorList>
            <person name="Wang Y."/>
            <person name="Stata M."/>
            <person name="Wang W."/>
            <person name="Stajich J.E."/>
            <person name="White M.M."/>
            <person name="Moncalvo J.M."/>
        </authorList>
    </citation>
    <scope>NUCLEOTIDE SEQUENCE [LARGE SCALE GENOMIC DNA]</scope>
    <source>
        <strain evidence="6 7">AUS-77-4</strain>
    </source>
</reference>
<dbReference type="OrthoDB" id="68328at2759"/>
<keyword evidence="7" id="KW-1185">Reference proteome</keyword>
<dbReference type="InterPro" id="IPR022656">
    <property type="entry name" value="XPA_C"/>
</dbReference>